<dbReference type="AlphaFoldDB" id="S2KX41"/>
<dbReference type="Proteomes" id="UP000006034">
    <property type="component" value="Unassembled WGS sequence"/>
</dbReference>
<dbReference type="STRING" id="563192.HMPREF0179_05145"/>
<reference evidence="1 2" key="1">
    <citation type="submission" date="2010-10" db="EMBL/GenBank/DDBJ databases">
        <authorList>
            <consortium name="The Broad Institute Genome Sequencing Platform"/>
            <person name="Ward D."/>
            <person name="Earl A."/>
            <person name="Feldgarden M."/>
            <person name="Young S.K."/>
            <person name="Gargeya S."/>
            <person name="Zeng Q."/>
            <person name="Alvarado L."/>
            <person name="Berlin A."/>
            <person name="Bochicchio J."/>
            <person name="Chapman S.B."/>
            <person name="Chen Z."/>
            <person name="Freedman E."/>
            <person name="Gellesch M."/>
            <person name="Goldberg J."/>
            <person name="Griggs A."/>
            <person name="Gujja S."/>
            <person name="Heilman E."/>
            <person name="Heiman D."/>
            <person name="Howarth C."/>
            <person name="Mehta T."/>
            <person name="Neiman D."/>
            <person name="Pearson M."/>
            <person name="Roberts A."/>
            <person name="Saif S."/>
            <person name="Shea T."/>
            <person name="Shenoy N."/>
            <person name="Sisk P."/>
            <person name="Stolte C."/>
            <person name="Sykes S."/>
            <person name="White J."/>
            <person name="Yandava C."/>
            <person name="Allen-Vercoe E."/>
            <person name="Sibley C."/>
            <person name="Ambrose C.E."/>
            <person name="Strauss J."/>
            <person name="Daigneault M."/>
            <person name="Haas B."/>
            <person name="Nusbaum C."/>
            <person name="Birren B."/>
        </authorList>
    </citation>
    <scope>NUCLEOTIDE SEQUENCE [LARGE SCALE GENOMIC DNA]</scope>
    <source>
        <strain evidence="1 2">3_1_6</strain>
    </source>
</reference>
<comment type="caution">
    <text evidence="1">The sequence shown here is derived from an EMBL/GenBank/DDBJ whole genome shotgun (WGS) entry which is preliminary data.</text>
</comment>
<protein>
    <submittedName>
        <fullName evidence="1">Uncharacterized protein</fullName>
    </submittedName>
</protein>
<dbReference type="EMBL" id="ADCP02000001">
    <property type="protein sequence ID" value="EPC05861.1"/>
    <property type="molecule type" value="Genomic_DNA"/>
</dbReference>
<dbReference type="RefSeq" id="WP_016360520.1">
    <property type="nucleotide sequence ID" value="NZ_KE150238.1"/>
</dbReference>
<gene>
    <name evidence="1" type="ORF">HMPREF0179_05145</name>
</gene>
<evidence type="ECO:0000313" key="1">
    <source>
        <dbReference type="EMBL" id="EPC05861.1"/>
    </source>
</evidence>
<reference evidence="1 2" key="2">
    <citation type="submission" date="2013-04" db="EMBL/GenBank/DDBJ databases">
        <title>The Genome Sequence of Bilophila wadsworthia 3_1_6.</title>
        <authorList>
            <consortium name="The Broad Institute Genomics Platform"/>
            <person name="Earl A."/>
            <person name="Ward D."/>
            <person name="Feldgarden M."/>
            <person name="Gevers D."/>
            <person name="Sibley C."/>
            <person name="Strauss J."/>
            <person name="Allen-Vercoe E."/>
            <person name="Walker B."/>
            <person name="Young S."/>
            <person name="Zeng Q."/>
            <person name="Gargeya S."/>
            <person name="Fitzgerald M."/>
            <person name="Haas B."/>
            <person name="Abouelleil A."/>
            <person name="Allen A.W."/>
            <person name="Alvarado L."/>
            <person name="Arachchi H.M."/>
            <person name="Berlin A.M."/>
            <person name="Chapman S.B."/>
            <person name="Gainer-Dewar J."/>
            <person name="Goldberg J."/>
            <person name="Griggs A."/>
            <person name="Gujja S."/>
            <person name="Hansen M."/>
            <person name="Howarth C."/>
            <person name="Imamovic A."/>
            <person name="Ireland A."/>
            <person name="Larimer J."/>
            <person name="McCowan C."/>
            <person name="Murphy C."/>
            <person name="Pearson M."/>
            <person name="Poon T.W."/>
            <person name="Priest M."/>
            <person name="Roberts A."/>
            <person name="Saif S."/>
            <person name="Shea T."/>
            <person name="Sisk P."/>
            <person name="Sykes S."/>
            <person name="Wortman J."/>
            <person name="Nusbaum C."/>
            <person name="Birren B."/>
        </authorList>
    </citation>
    <scope>NUCLEOTIDE SEQUENCE [LARGE SCALE GENOMIC DNA]</scope>
    <source>
        <strain evidence="1 2">3_1_6</strain>
    </source>
</reference>
<dbReference type="GeneID" id="78084696"/>
<accession>S2KX41</accession>
<keyword evidence="2" id="KW-1185">Reference proteome</keyword>
<sequence length="96" mass="10750">MEVTAIRDTGYGYQVFIKAAWINGIKLSQRTGYNVYVACDMGRKGFLKVSRFEITDETEKTQLVSRSCATASVEAACKKAIYAYCNEHRQRATPVA</sequence>
<evidence type="ECO:0000313" key="2">
    <source>
        <dbReference type="Proteomes" id="UP000006034"/>
    </source>
</evidence>
<dbReference type="HOGENOM" id="CLU_2354180_0_0_7"/>
<name>S2KX41_BILW3</name>
<proteinExistence type="predicted"/>
<organism evidence="1 2">
    <name type="scientific">Bilophila wadsworthia (strain 3_1_6)</name>
    <dbReference type="NCBI Taxonomy" id="563192"/>
    <lineage>
        <taxon>Bacteria</taxon>
        <taxon>Pseudomonadati</taxon>
        <taxon>Thermodesulfobacteriota</taxon>
        <taxon>Desulfovibrionia</taxon>
        <taxon>Desulfovibrionales</taxon>
        <taxon>Desulfovibrionaceae</taxon>
        <taxon>Bilophila</taxon>
    </lineage>
</organism>